<evidence type="ECO:0000313" key="2">
    <source>
        <dbReference type="Proteomes" id="UP000319732"/>
    </source>
</evidence>
<accession>A0A545T0T2</accession>
<gene>
    <name evidence="1" type="ORF">FKG94_20915</name>
</gene>
<dbReference type="EMBL" id="VHSG01000023">
    <property type="protein sequence ID" value="TQV70789.1"/>
    <property type="molecule type" value="Genomic_DNA"/>
</dbReference>
<dbReference type="RefSeq" id="WP_142928890.1">
    <property type="nucleotide sequence ID" value="NZ_ML660101.1"/>
</dbReference>
<proteinExistence type="predicted"/>
<dbReference type="OrthoDB" id="6402965at2"/>
<dbReference type="AlphaFoldDB" id="A0A545T0T2"/>
<sequence>MLAAEAAVWYVAGAALFAAQLVESLVQGVSFGDALKAGIISGISGAAFSAIGTSAWDFIGGSELLTQSPAFGVVGGITSTLQGGKFGHGFISAGVGGCSEVP</sequence>
<organism evidence="1 2">
    <name type="scientific">Exilibacterium tricleocarpae</name>
    <dbReference type="NCBI Taxonomy" id="2591008"/>
    <lineage>
        <taxon>Bacteria</taxon>
        <taxon>Pseudomonadati</taxon>
        <taxon>Pseudomonadota</taxon>
        <taxon>Gammaproteobacteria</taxon>
        <taxon>Cellvibrionales</taxon>
        <taxon>Cellvibrionaceae</taxon>
        <taxon>Exilibacterium</taxon>
    </lineage>
</organism>
<reference evidence="1 2" key="1">
    <citation type="submission" date="2019-06" db="EMBL/GenBank/DDBJ databases">
        <title>Whole genome sequence for Cellvibrionaceae sp. R142.</title>
        <authorList>
            <person name="Wang G."/>
        </authorList>
    </citation>
    <scope>NUCLEOTIDE SEQUENCE [LARGE SCALE GENOMIC DNA]</scope>
    <source>
        <strain evidence="1 2">R142</strain>
    </source>
</reference>
<keyword evidence="2" id="KW-1185">Reference proteome</keyword>
<protein>
    <submittedName>
        <fullName evidence="1">Uncharacterized protein</fullName>
    </submittedName>
</protein>
<name>A0A545T0T2_9GAMM</name>
<evidence type="ECO:0000313" key="1">
    <source>
        <dbReference type="EMBL" id="TQV70789.1"/>
    </source>
</evidence>
<dbReference type="Proteomes" id="UP000319732">
    <property type="component" value="Unassembled WGS sequence"/>
</dbReference>
<comment type="caution">
    <text evidence="1">The sequence shown here is derived from an EMBL/GenBank/DDBJ whole genome shotgun (WGS) entry which is preliminary data.</text>
</comment>